<dbReference type="InterPro" id="IPR011990">
    <property type="entry name" value="TPR-like_helical_dom_sf"/>
</dbReference>
<keyword evidence="7" id="KW-0472">Membrane</keyword>
<dbReference type="PROSITE" id="PS50005">
    <property type="entry name" value="TPR"/>
    <property type="match status" value="2"/>
</dbReference>
<evidence type="ECO:0000256" key="2">
    <source>
        <dbReference type="ARBA" id="ARBA00012438"/>
    </source>
</evidence>
<dbReference type="SUPFAM" id="SSF47384">
    <property type="entry name" value="Homodimeric domain of signal transducing histidine kinase"/>
    <property type="match status" value="1"/>
</dbReference>
<reference evidence="8 9" key="1">
    <citation type="submission" date="2020-04" db="EMBL/GenBank/DDBJ databases">
        <title>Flammeovirgaceae bacterium KN852 isolated from deep sea.</title>
        <authorList>
            <person name="Zhang D.-C."/>
        </authorList>
    </citation>
    <scope>NUCLEOTIDE SEQUENCE [LARGE SCALE GENOMIC DNA]</scope>
    <source>
        <strain evidence="8 9">KN852</strain>
    </source>
</reference>
<name>A0A848JB01_9BACT</name>
<feature type="repeat" description="TPR" evidence="5">
    <location>
        <begin position="131"/>
        <end position="164"/>
    </location>
</feature>
<dbReference type="AlphaFoldDB" id="A0A848JB01"/>
<evidence type="ECO:0000256" key="6">
    <source>
        <dbReference type="SAM" id="Coils"/>
    </source>
</evidence>
<keyword evidence="4 5" id="KW-0802">TPR repeat</keyword>
<keyword evidence="9" id="KW-1185">Reference proteome</keyword>
<dbReference type="InterPro" id="IPR019734">
    <property type="entry name" value="TPR_rpt"/>
</dbReference>
<accession>A0A848JB01</accession>
<evidence type="ECO:0000256" key="4">
    <source>
        <dbReference type="ARBA" id="ARBA00022803"/>
    </source>
</evidence>
<gene>
    <name evidence="8" type="ORF">HH304_17520</name>
</gene>
<dbReference type="GO" id="GO:0000155">
    <property type="term" value="F:phosphorelay sensor kinase activity"/>
    <property type="evidence" value="ECO:0007669"/>
    <property type="project" value="InterPro"/>
</dbReference>
<dbReference type="EC" id="2.7.13.3" evidence="2"/>
<evidence type="ECO:0000313" key="9">
    <source>
        <dbReference type="Proteomes" id="UP000559010"/>
    </source>
</evidence>
<sequence length="469" mass="54400">MENVTNDSSRSAIYAKIGYLFFDLNPDSGYYYGNIGYTIAEKIQNPYCLEKNAVVIGLYYMNLGIHYTALEKAFQALNYSLSRTDSEADQSDCYNLIGMIYNNTKDHNAATEYYTKSLEVALKSNSLTKVSRAYNNLANNYIQIEKFDSASYHLNNALDVNRKINNLTGVAFNLSNLGEVNLKSGNYEEAGNFIKQSMNINKQLNNLRLRSNNYRIYADYYLKDGQINNAIEWALKTKENAKKGNSYKEEIDALFILHECYYVLGDFQKSLDFYKQADELRHSIKQSELATGIEVLQKDYELKQKRNEIKLLEKQNELNNKALNYSKKQVRLQSFIIILGLIILILTGYLFYTAKKRYDTKVKYINQLKKKNNLIQKQAKELNSLNQNLENRVSERTQELELKNEQLKEYAFINSHKLRAPVATILGLIQLLENNMINAFEEKEYNCRLKKALKELDKVIKQITITLEK</sequence>
<dbReference type="Gene3D" id="1.25.40.10">
    <property type="entry name" value="Tetratricopeptide repeat domain"/>
    <property type="match status" value="2"/>
</dbReference>
<dbReference type="Pfam" id="PF13424">
    <property type="entry name" value="TPR_12"/>
    <property type="match status" value="1"/>
</dbReference>
<feature type="transmembrane region" description="Helical" evidence="7">
    <location>
        <begin position="332"/>
        <end position="352"/>
    </location>
</feature>
<dbReference type="CDD" id="cd00082">
    <property type="entry name" value="HisKA"/>
    <property type="match status" value="1"/>
</dbReference>
<dbReference type="PANTHER" id="PTHR45641">
    <property type="entry name" value="TETRATRICOPEPTIDE REPEAT PROTEIN (AFU_ORTHOLOGUE AFUA_6G03870)"/>
    <property type="match status" value="1"/>
</dbReference>
<feature type="coiled-coil region" evidence="6">
    <location>
        <begin position="365"/>
        <end position="406"/>
    </location>
</feature>
<dbReference type="EMBL" id="JABBNU010000011">
    <property type="protein sequence ID" value="NMM50212.1"/>
    <property type="molecule type" value="Genomic_DNA"/>
</dbReference>
<dbReference type="PANTHER" id="PTHR45641:SF19">
    <property type="entry name" value="NEPHROCYSTIN-3"/>
    <property type="match status" value="1"/>
</dbReference>
<organism evidence="8 9">
    <name type="scientific">Marinigracilibium pacificum</name>
    <dbReference type="NCBI Taxonomy" id="2729599"/>
    <lineage>
        <taxon>Bacteria</taxon>
        <taxon>Pseudomonadati</taxon>
        <taxon>Bacteroidota</taxon>
        <taxon>Cytophagia</taxon>
        <taxon>Cytophagales</taxon>
        <taxon>Flammeovirgaceae</taxon>
        <taxon>Marinigracilibium</taxon>
    </lineage>
</organism>
<evidence type="ECO:0000256" key="5">
    <source>
        <dbReference type="PROSITE-ProRule" id="PRU00339"/>
    </source>
</evidence>
<comment type="caution">
    <text evidence="8">The sequence shown here is derived from an EMBL/GenBank/DDBJ whole genome shotgun (WGS) entry which is preliminary data.</text>
</comment>
<proteinExistence type="predicted"/>
<evidence type="ECO:0000256" key="1">
    <source>
        <dbReference type="ARBA" id="ARBA00000085"/>
    </source>
</evidence>
<comment type="catalytic activity">
    <reaction evidence="1">
        <text>ATP + protein L-histidine = ADP + protein N-phospho-L-histidine.</text>
        <dbReference type="EC" id="2.7.13.3"/>
    </reaction>
</comment>
<keyword evidence="3" id="KW-0677">Repeat</keyword>
<evidence type="ECO:0000256" key="7">
    <source>
        <dbReference type="SAM" id="Phobius"/>
    </source>
</evidence>
<protein>
    <recommendedName>
        <fullName evidence="2">histidine kinase</fullName>
        <ecNumber evidence="2">2.7.13.3</ecNumber>
    </recommendedName>
</protein>
<dbReference type="InterPro" id="IPR036097">
    <property type="entry name" value="HisK_dim/P_sf"/>
</dbReference>
<dbReference type="SMART" id="SM00028">
    <property type="entry name" value="TPR"/>
    <property type="match status" value="4"/>
</dbReference>
<feature type="repeat" description="TPR" evidence="5">
    <location>
        <begin position="91"/>
        <end position="124"/>
    </location>
</feature>
<dbReference type="InterPro" id="IPR003661">
    <property type="entry name" value="HisK_dim/P_dom"/>
</dbReference>
<evidence type="ECO:0000256" key="3">
    <source>
        <dbReference type="ARBA" id="ARBA00022737"/>
    </source>
</evidence>
<dbReference type="Proteomes" id="UP000559010">
    <property type="component" value="Unassembled WGS sequence"/>
</dbReference>
<keyword evidence="6" id="KW-0175">Coiled coil</keyword>
<keyword evidence="7" id="KW-0812">Transmembrane</keyword>
<evidence type="ECO:0000313" key="8">
    <source>
        <dbReference type="EMBL" id="NMM50212.1"/>
    </source>
</evidence>
<feature type="coiled-coil region" evidence="6">
    <location>
        <begin position="295"/>
        <end position="322"/>
    </location>
</feature>
<dbReference type="Gene3D" id="1.10.287.130">
    <property type="match status" value="1"/>
</dbReference>
<dbReference type="SUPFAM" id="SSF48452">
    <property type="entry name" value="TPR-like"/>
    <property type="match status" value="1"/>
</dbReference>
<keyword evidence="7" id="KW-1133">Transmembrane helix</keyword>
<dbReference type="RefSeq" id="WP_169684573.1">
    <property type="nucleotide sequence ID" value="NZ_JABBNU010000011.1"/>
</dbReference>